<name>A0A812WHX7_SYMPI</name>
<feature type="non-terminal residue" evidence="2">
    <location>
        <position position="1"/>
    </location>
</feature>
<dbReference type="SUPFAM" id="SSF54236">
    <property type="entry name" value="Ubiquitin-like"/>
    <property type="match status" value="1"/>
</dbReference>
<dbReference type="Proteomes" id="UP000649617">
    <property type="component" value="Unassembled WGS sequence"/>
</dbReference>
<evidence type="ECO:0000313" key="2">
    <source>
        <dbReference type="EMBL" id="CAE7672674.1"/>
    </source>
</evidence>
<dbReference type="CDD" id="cd17039">
    <property type="entry name" value="Ubl_ubiquitin_like"/>
    <property type="match status" value="1"/>
</dbReference>
<dbReference type="InterPro" id="IPR029071">
    <property type="entry name" value="Ubiquitin-like_domsf"/>
</dbReference>
<feature type="domain" description="Ubiquitin-like" evidence="1">
    <location>
        <begin position="1"/>
        <end position="51"/>
    </location>
</feature>
<feature type="non-terminal residue" evidence="2">
    <location>
        <position position="51"/>
    </location>
</feature>
<sequence length="51" mass="5725">HEMSVYCSDTVGQLKERIQEAHGVPVDHQVLVYAGQQLQDMNKVLGDCNIQ</sequence>
<comment type="caution">
    <text evidence="2">The sequence shown here is derived from an EMBL/GenBank/DDBJ whole genome shotgun (WGS) entry which is preliminary data.</text>
</comment>
<dbReference type="AlphaFoldDB" id="A0A812WHX7"/>
<dbReference type="Pfam" id="PF00240">
    <property type="entry name" value="ubiquitin"/>
    <property type="match status" value="1"/>
</dbReference>
<evidence type="ECO:0000313" key="3">
    <source>
        <dbReference type="Proteomes" id="UP000649617"/>
    </source>
</evidence>
<evidence type="ECO:0000259" key="1">
    <source>
        <dbReference type="PROSITE" id="PS50053"/>
    </source>
</evidence>
<keyword evidence="3" id="KW-1185">Reference proteome</keyword>
<dbReference type="Gene3D" id="3.10.20.90">
    <property type="entry name" value="Phosphatidylinositol 3-kinase Catalytic Subunit, Chain A, domain 1"/>
    <property type="match status" value="1"/>
</dbReference>
<dbReference type="InterPro" id="IPR019954">
    <property type="entry name" value="Ubiquitin_CS"/>
</dbReference>
<dbReference type="InterPro" id="IPR000626">
    <property type="entry name" value="Ubiquitin-like_dom"/>
</dbReference>
<dbReference type="PROSITE" id="PS50053">
    <property type="entry name" value="UBIQUITIN_2"/>
    <property type="match status" value="1"/>
</dbReference>
<accession>A0A812WHX7</accession>
<proteinExistence type="predicted"/>
<dbReference type="EMBL" id="CAJNIZ010043915">
    <property type="protein sequence ID" value="CAE7672674.1"/>
    <property type="molecule type" value="Genomic_DNA"/>
</dbReference>
<protein>
    <submittedName>
        <fullName evidence="2">V-UBI protein</fullName>
    </submittedName>
</protein>
<gene>
    <name evidence="2" type="primary">V-UBI</name>
    <name evidence="2" type="ORF">SPIL2461_LOCUS18584</name>
</gene>
<dbReference type="OrthoDB" id="428577at2759"/>
<organism evidence="2 3">
    <name type="scientific">Symbiodinium pilosum</name>
    <name type="common">Dinoflagellate</name>
    <dbReference type="NCBI Taxonomy" id="2952"/>
    <lineage>
        <taxon>Eukaryota</taxon>
        <taxon>Sar</taxon>
        <taxon>Alveolata</taxon>
        <taxon>Dinophyceae</taxon>
        <taxon>Suessiales</taxon>
        <taxon>Symbiodiniaceae</taxon>
        <taxon>Symbiodinium</taxon>
    </lineage>
</organism>
<reference evidence="2" key="1">
    <citation type="submission" date="2021-02" db="EMBL/GenBank/DDBJ databases">
        <authorList>
            <person name="Dougan E. K."/>
            <person name="Rhodes N."/>
            <person name="Thang M."/>
            <person name="Chan C."/>
        </authorList>
    </citation>
    <scope>NUCLEOTIDE SEQUENCE</scope>
</reference>
<dbReference type="PROSITE" id="PS00299">
    <property type="entry name" value="UBIQUITIN_1"/>
    <property type="match status" value="1"/>
</dbReference>